<proteinExistence type="predicted"/>
<evidence type="ECO:0000313" key="2">
    <source>
        <dbReference type="Proteomes" id="UP001058860"/>
    </source>
</evidence>
<keyword evidence="2" id="KW-1185">Reference proteome</keyword>
<gene>
    <name evidence="1" type="ORF">LRS13_02900</name>
</gene>
<protein>
    <submittedName>
        <fullName evidence="1">Uncharacterized protein</fullName>
    </submittedName>
</protein>
<accession>A0ABY5PIN3</accession>
<name>A0ABY5PIN3_9ACTN</name>
<evidence type="ECO:0000313" key="1">
    <source>
        <dbReference type="EMBL" id="UUY04500.1"/>
    </source>
</evidence>
<dbReference type="EMBL" id="CP088295">
    <property type="protein sequence ID" value="UUY04500.1"/>
    <property type="molecule type" value="Genomic_DNA"/>
</dbReference>
<reference evidence="2" key="1">
    <citation type="submission" date="2021-11" db="EMBL/GenBank/DDBJ databases">
        <title>Cultivation dependent microbiological survey of springs from the worlds oldest radium mine currently devoted to the extraction of radon-saturated water.</title>
        <authorList>
            <person name="Kapinusova G."/>
            <person name="Smrhova T."/>
            <person name="Strejcek M."/>
            <person name="Suman J."/>
            <person name="Jani K."/>
            <person name="Pajer P."/>
            <person name="Uhlik O."/>
        </authorList>
    </citation>
    <scope>NUCLEOTIDE SEQUENCE [LARGE SCALE GENOMIC DNA]</scope>
    <source>
        <strain evidence="2">J379</strain>
    </source>
</reference>
<sequence>MPTTHPRYTVTDTGDTARLLDLAERAWPEITDRRLLLLRLAEVGGRALETELATLDARRVRQRAGLDRARELVDVDALLGDHAWR</sequence>
<dbReference type="RefSeq" id="WP_353864983.1">
    <property type="nucleotide sequence ID" value="NZ_CP088295.1"/>
</dbReference>
<dbReference type="Proteomes" id="UP001058860">
    <property type="component" value="Chromosome"/>
</dbReference>
<organism evidence="1 2">
    <name type="scientific">Svornostia abyssi</name>
    <dbReference type="NCBI Taxonomy" id="2898438"/>
    <lineage>
        <taxon>Bacteria</taxon>
        <taxon>Bacillati</taxon>
        <taxon>Actinomycetota</taxon>
        <taxon>Thermoleophilia</taxon>
        <taxon>Solirubrobacterales</taxon>
        <taxon>Baekduiaceae</taxon>
        <taxon>Svornostia</taxon>
    </lineage>
</organism>